<protein>
    <submittedName>
        <fullName evidence="2">Uma2 family endonuclease</fullName>
    </submittedName>
</protein>
<keyword evidence="3" id="KW-1185">Reference proteome</keyword>
<dbReference type="CDD" id="cd06260">
    <property type="entry name" value="DUF820-like"/>
    <property type="match status" value="1"/>
</dbReference>
<dbReference type="Gene3D" id="3.90.1570.10">
    <property type="entry name" value="tt1808, chain A"/>
    <property type="match status" value="1"/>
</dbReference>
<dbReference type="SUPFAM" id="SSF52980">
    <property type="entry name" value="Restriction endonuclease-like"/>
    <property type="match status" value="1"/>
</dbReference>
<dbReference type="RefSeq" id="WP_249589325.1">
    <property type="nucleotide sequence ID" value="NZ_BAAAQL010000017.1"/>
</dbReference>
<proteinExistence type="predicted"/>
<dbReference type="InterPro" id="IPR012296">
    <property type="entry name" value="Nuclease_put_TT1808"/>
</dbReference>
<dbReference type="Pfam" id="PF05685">
    <property type="entry name" value="Uma2"/>
    <property type="match status" value="1"/>
</dbReference>
<reference evidence="2 3" key="1">
    <citation type="submission" date="2022-05" db="EMBL/GenBank/DDBJ databases">
        <authorList>
            <person name="Zhou X."/>
            <person name="Li K."/>
            <person name="Man Y."/>
        </authorList>
    </citation>
    <scope>NUCLEOTIDE SEQUENCE [LARGE SCALE GENOMIC DNA]</scope>
    <source>
        <strain evidence="2 3">MS405</strain>
    </source>
</reference>
<dbReference type="InterPro" id="IPR008538">
    <property type="entry name" value="Uma2"/>
</dbReference>
<accession>A0ABY4PXJ6</accession>
<dbReference type="EMBL" id="CP097289">
    <property type="protein sequence ID" value="UQT57944.1"/>
    <property type="molecule type" value="Genomic_DNA"/>
</dbReference>
<keyword evidence="2" id="KW-0378">Hydrolase</keyword>
<gene>
    <name evidence="2" type="ORF">M4V62_24220</name>
</gene>
<evidence type="ECO:0000259" key="1">
    <source>
        <dbReference type="Pfam" id="PF05685"/>
    </source>
</evidence>
<sequence>MGTVPKSDVIVFDKTGLDIATLDRIPAEKVVLAVEVVSPGSRKDDRFLKPGMYAEAGIAYYWRVERGDEIAPVVHEFWRHHESGVFVPSPERPVHTGKLTTEVPFPIDIDLRSLIEV</sequence>
<evidence type="ECO:0000313" key="3">
    <source>
        <dbReference type="Proteomes" id="UP000829992"/>
    </source>
</evidence>
<evidence type="ECO:0000313" key="2">
    <source>
        <dbReference type="EMBL" id="UQT57944.1"/>
    </source>
</evidence>
<dbReference type="InterPro" id="IPR011335">
    <property type="entry name" value="Restrct_endonuc-II-like"/>
</dbReference>
<organism evidence="2 3">
    <name type="scientific">Streptomyces durmitorensis</name>
    <dbReference type="NCBI Taxonomy" id="319947"/>
    <lineage>
        <taxon>Bacteria</taxon>
        <taxon>Bacillati</taxon>
        <taxon>Actinomycetota</taxon>
        <taxon>Actinomycetes</taxon>
        <taxon>Kitasatosporales</taxon>
        <taxon>Streptomycetaceae</taxon>
        <taxon>Streptomyces</taxon>
    </lineage>
</organism>
<keyword evidence="2" id="KW-0540">Nuclease</keyword>
<dbReference type="GO" id="GO:0004519">
    <property type="term" value="F:endonuclease activity"/>
    <property type="evidence" value="ECO:0007669"/>
    <property type="project" value="UniProtKB-KW"/>
</dbReference>
<dbReference type="Proteomes" id="UP000829992">
    <property type="component" value="Chromosome"/>
</dbReference>
<keyword evidence="2" id="KW-0255">Endonuclease</keyword>
<name>A0ABY4PXJ6_9ACTN</name>
<feature type="domain" description="Putative restriction endonuclease" evidence="1">
    <location>
        <begin position="6"/>
        <end position="68"/>
    </location>
</feature>